<gene>
    <name evidence="2" type="ORF">QNI22_13140</name>
</gene>
<keyword evidence="1" id="KW-0175">Coiled coil</keyword>
<feature type="coiled-coil region" evidence="1">
    <location>
        <begin position="6"/>
        <end position="33"/>
    </location>
</feature>
<dbReference type="RefSeq" id="WP_314511116.1">
    <property type="nucleotide sequence ID" value="NZ_JASJOU010000003.1"/>
</dbReference>
<protein>
    <submittedName>
        <fullName evidence="2">Uncharacterized protein</fullName>
    </submittedName>
</protein>
<dbReference type="Proteomes" id="UP001232063">
    <property type="component" value="Unassembled WGS sequence"/>
</dbReference>
<reference evidence="2" key="1">
    <citation type="submission" date="2023-05" db="EMBL/GenBank/DDBJ databases">
        <authorList>
            <person name="Zhang X."/>
        </authorList>
    </citation>
    <scope>NUCLEOTIDE SEQUENCE</scope>
    <source>
        <strain evidence="2">BD1B2-1</strain>
    </source>
</reference>
<keyword evidence="3" id="KW-1185">Reference proteome</keyword>
<dbReference type="EMBL" id="JASJOU010000003">
    <property type="protein sequence ID" value="MDJ1501605.1"/>
    <property type="molecule type" value="Genomic_DNA"/>
</dbReference>
<sequence>MEKKLVLDIERQIGELDEKIANELRQLNQLKENTLSESHQPDLHYRWIKTMEKYIVLLEMQKTLLYFQIQKLETEA</sequence>
<name>A0AAE3R1Z8_9BACT</name>
<evidence type="ECO:0000313" key="3">
    <source>
        <dbReference type="Proteomes" id="UP001232063"/>
    </source>
</evidence>
<evidence type="ECO:0000313" key="2">
    <source>
        <dbReference type="EMBL" id="MDJ1501605.1"/>
    </source>
</evidence>
<organism evidence="2 3">
    <name type="scientific">Xanthocytophaga agilis</name>
    <dbReference type="NCBI Taxonomy" id="3048010"/>
    <lineage>
        <taxon>Bacteria</taxon>
        <taxon>Pseudomonadati</taxon>
        <taxon>Bacteroidota</taxon>
        <taxon>Cytophagia</taxon>
        <taxon>Cytophagales</taxon>
        <taxon>Rhodocytophagaceae</taxon>
        <taxon>Xanthocytophaga</taxon>
    </lineage>
</organism>
<proteinExistence type="predicted"/>
<accession>A0AAE3R1Z8</accession>
<evidence type="ECO:0000256" key="1">
    <source>
        <dbReference type="SAM" id="Coils"/>
    </source>
</evidence>
<dbReference type="AlphaFoldDB" id="A0AAE3R1Z8"/>
<comment type="caution">
    <text evidence="2">The sequence shown here is derived from an EMBL/GenBank/DDBJ whole genome shotgun (WGS) entry which is preliminary data.</text>
</comment>